<evidence type="ECO:0000256" key="1">
    <source>
        <dbReference type="ARBA" id="ARBA00008898"/>
    </source>
</evidence>
<keyword evidence="2" id="KW-0560">Oxidoreductase</keyword>
<reference evidence="4 5" key="1">
    <citation type="journal article" date="2007" name="Genome Res.">
        <title>Genome characteristics of facultatively symbiotic Frankia sp. strains reflect host range and host plant biogeography.</title>
        <authorList>
            <person name="Normand P."/>
            <person name="Lapierre P."/>
            <person name="Tisa L.S."/>
            <person name="Gogarten J.P."/>
            <person name="Alloisio N."/>
            <person name="Bagnarol E."/>
            <person name="Bassi C.A."/>
            <person name="Berry A.M."/>
            <person name="Bickhart D.M."/>
            <person name="Choisne N."/>
            <person name="Couloux A."/>
            <person name="Cournoyer B."/>
            <person name="Cruveiller S."/>
            <person name="Daubin V."/>
            <person name="Demange N."/>
            <person name="Francino M.P."/>
            <person name="Goltsman E."/>
            <person name="Huang Y."/>
            <person name="Kopp O.R."/>
            <person name="Labarre L."/>
            <person name="Lapidus A."/>
            <person name="Lavire C."/>
            <person name="Marechal J."/>
            <person name="Martinez M."/>
            <person name="Mastronunzio J.E."/>
            <person name="Mullin B.C."/>
            <person name="Niemann J."/>
            <person name="Pujic P."/>
            <person name="Rawnsley T."/>
            <person name="Rouy Z."/>
            <person name="Schenowitz C."/>
            <person name="Sellstedt A."/>
            <person name="Tavares F."/>
            <person name="Tomkins J.P."/>
            <person name="Vallenet D."/>
            <person name="Valverde C."/>
            <person name="Wall L.G."/>
            <person name="Wang Y."/>
            <person name="Medigue C."/>
            <person name="Benson D.R."/>
        </authorList>
    </citation>
    <scope>NUCLEOTIDE SEQUENCE [LARGE SCALE GENOMIC DNA]</scope>
    <source>
        <strain evidence="5">DSM 45986 / CECT 9034 / ACN14a</strain>
    </source>
</reference>
<feature type="domain" description="Flavin reductase like" evidence="3">
    <location>
        <begin position="13"/>
        <end position="156"/>
    </location>
</feature>
<sequence>MAGPDAASFRDVLSRFATGVVVVTALAGDRPVGLTCQSFTALSLDPPMILFCPGRSSTSWPAVAGAGRLCVNILSADQDLLSAGFARSGADKFAGVAWTPLPGGAPALDGAAAHIGAHIAAIHDGGDHHIVTCHVESVRAGEHDGPLVYYRSRYRRLLPAD</sequence>
<dbReference type="GO" id="GO:0010181">
    <property type="term" value="F:FMN binding"/>
    <property type="evidence" value="ECO:0007669"/>
    <property type="project" value="InterPro"/>
</dbReference>
<dbReference type="SUPFAM" id="SSF50475">
    <property type="entry name" value="FMN-binding split barrel"/>
    <property type="match status" value="1"/>
</dbReference>
<dbReference type="PANTHER" id="PTHR30466:SF11">
    <property type="entry name" value="FLAVIN-DEPENDENT MONOOXYGENASE, REDUCTASE SUBUNIT HSAB"/>
    <property type="match status" value="1"/>
</dbReference>
<dbReference type="Pfam" id="PF01613">
    <property type="entry name" value="Flavin_Reduct"/>
    <property type="match status" value="1"/>
</dbReference>
<dbReference type="EMBL" id="CT573213">
    <property type="protein sequence ID" value="CAJ60319.1"/>
    <property type="molecule type" value="Genomic_DNA"/>
</dbReference>
<dbReference type="GO" id="GO:0042602">
    <property type="term" value="F:riboflavin reductase (NADPH) activity"/>
    <property type="evidence" value="ECO:0007669"/>
    <property type="project" value="TreeGrafter"/>
</dbReference>
<dbReference type="KEGG" id="fal:FRAAL1664"/>
<dbReference type="PANTHER" id="PTHR30466">
    <property type="entry name" value="FLAVIN REDUCTASE"/>
    <property type="match status" value="1"/>
</dbReference>
<dbReference type="InterPro" id="IPR050268">
    <property type="entry name" value="NADH-dep_flavin_reductase"/>
</dbReference>
<keyword evidence="5" id="KW-1185">Reference proteome</keyword>
<evidence type="ECO:0000256" key="2">
    <source>
        <dbReference type="ARBA" id="ARBA00023002"/>
    </source>
</evidence>
<dbReference type="HOGENOM" id="CLU_059021_1_0_11"/>
<evidence type="ECO:0000259" key="3">
    <source>
        <dbReference type="SMART" id="SM00903"/>
    </source>
</evidence>
<dbReference type="SMART" id="SM00903">
    <property type="entry name" value="Flavin_Reduct"/>
    <property type="match status" value="1"/>
</dbReference>
<evidence type="ECO:0000313" key="5">
    <source>
        <dbReference type="Proteomes" id="UP000000657"/>
    </source>
</evidence>
<dbReference type="InterPro" id="IPR012349">
    <property type="entry name" value="Split_barrel_FMN-bd"/>
</dbReference>
<accession>Q0RQ58</accession>
<comment type="similarity">
    <text evidence="1">Belongs to the non-flavoprotein flavin reductase family.</text>
</comment>
<name>Q0RQ58_FRAAA</name>
<dbReference type="Gene3D" id="2.30.110.10">
    <property type="entry name" value="Electron Transport, Fmn-binding Protein, Chain A"/>
    <property type="match status" value="1"/>
</dbReference>
<dbReference type="eggNOG" id="COG1853">
    <property type="taxonomic scope" value="Bacteria"/>
</dbReference>
<evidence type="ECO:0000313" key="4">
    <source>
        <dbReference type="EMBL" id="CAJ60319.1"/>
    </source>
</evidence>
<dbReference type="InterPro" id="IPR002563">
    <property type="entry name" value="Flavin_Rdtase-like_dom"/>
</dbReference>
<dbReference type="Proteomes" id="UP000000657">
    <property type="component" value="Chromosome"/>
</dbReference>
<gene>
    <name evidence="4" type="ordered locus">FRAAL1664</name>
</gene>
<dbReference type="STRING" id="326424.FRAAL1664"/>
<dbReference type="RefSeq" id="WP_011602852.1">
    <property type="nucleotide sequence ID" value="NC_008278.1"/>
</dbReference>
<proteinExistence type="inferred from homology"/>
<dbReference type="AlphaFoldDB" id="Q0RQ58"/>
<protein>
    <submittedName>
        <fullName evidence="4">Oxidoreductase</fullName>
    </submittedName>
</protein>
<organism evidence="4 5">
    <name type="scientific">Frankia alni (strain DSM 45986 / CECT 9034 / ACN14a)</name>
    <dbReference type="NCBI Taxonomy" id="326424"/>
    <lineage>
        <taxon>Bacteria</taxon>
        <taxon>Bacillati</taxon>
        <taxon>Actinomycetota</taxon>
        <taxon>Actinomycetes</taxon>
        <taxon>Frankiales</taxon>
        <taxon>Frankiaceae</taxon>
        <taxon>Frankia</taxon>
    </lineage>
</organism>